<dbReference type="EMBL" id="SZPV01000040">
    <property type="protein sequence ID" value="TKI52619.1"/>
    <property type="molecule type" value="Genomic_DNA"/>
</dbReference>
<keyword evidence="2" id="KW-1185">Reference proteome</keyword>
<comment type="caution">
    <text evidence="1">The sequence shown here is derived from an EMBL/GenBank/DDBJ whole genome shotgun (WGS) entry which is preliminary data.</text>
</comment>
<dbReference type="Proteomes" id="UP000308539">
    <property type="component" value="Unassembled WGS sequence"/>
</dbReference>
<accession>A0ABY2T5W6</accession>
<organism evidence="1 2">
    <name type="scientific">Lysinibacillus varians</name>
    <dbReference type="NCBI Taxonomy" id="1145276"/>
    <lineage>
        <taxon>Bacteria</taxon>
        <taxon>Bacillati</taxon>
        <taxon>Bacillota</taxon>
        <taxon>Bacilli</taxon>
        <taxon>Bacillales</taxon>
        <taxon>Bacillaceae</taxon>
        <taxon>Lysinibacillus</taxon>
    </lineage>
</organism>
<protein>
    <submittedName>
        <fullName evidence="1">Uncharacterized protein</fullName>
    </submittedName>
</protein>
<evidence type="ECO:0000313" key="1">
    <source>
        <dbReference type="EMBL" id="TKI52619.1"/>
    </source>
</evidence>
<proteinExistence type="predicted"/>
<evidence type="ECO:0000313" key="2">
    <source>
        <dbReference type="Proteomes" id="UP000308539"/>
    </source>
</evidence>
<sequence length="117" mass="13430">MRCLRMTPMNRTFKDLVAEDLDVFFNCLELAEVHELDGEFLDLVVESNVENVKDYSREQLSASQDVFLHLKTIFVKACDFYVPKVGNILLLDGEEYYVEEASEDMGIIRIVVSANES</sequence>
<gene>
    <name evidence="1" type="ORF">FC752_18710</name>
</gene>
<name>A0ABY2T5W6_9BACI</name>
<reference evidence="1 2" key="1">
    <citation type="submission" date="2019-04" db="EMBL/GenBank/DDBJ databases">
        <title>Lysinibacillus genome sequencing.</title>
        <authorList>
            <person name="Dunlap C."/>
        </authorList>
    </citation>
    <scope>NUCLEOTIDE SEQUENCE [LARGE SCALE GENOMIC DNA]</scope>
    <source>
        <strain evidence="1 2">NBRC 109424</strain>
    </source>
</reference>